<dbReference type="GO" id="GO:0006310">
    <property type="term" value="P:DNA recombination"/>
    <property type="evidence" value="ECO:0007669"/>
    <property type="project" value="UniProtKB-KW"/>
</dbReference>
<dbReference type="InterPro" id="IPR002176">
    <property type="entry name" value="X-over_junc_endoDNase_RuvC"/>
</dbReference>
<dbReference type="RefSeq" id="WP_060386296.1">
    <property type="nucleotide sequence ID" value="NZ_JADMRQ010000021.1"/>
</dbReference>
<keyword evidence="6" id="KW-0234">DNA repair</keyword>
<dbReference type="GO" id="GO:0003677">
    <property type="term" value="F:DNA binding"/>
    <property type="evidence" value="ECO:0007669"/>
    <property type="project" value="UniProtKB-KW"/>
</dbReference>
<gene>
    <name evidence="7" type="ORF">AA415_02650</name>
</gene>
<evidence type="ECO:0000256" key="1">
    <source>
        <dbReference type="ARBA" id="ARBA00009518"/>
    </source>
</evidence>
<evidence type="ECO:0000256" key="6">
    <source>
        <dbReference type="ARBA" id="ARBA00023204"/>
    </source>
</evidence>
<evidence type="ECO:0000256" key="2">
    <source>
        <dbReference type="ARBA" id="ARBA00022763"/>
    </source>
</evidence>
<dbReference type="InterPro" id="IPR012337">
    <property type="entry name" value="RNaseH-like_sf"/>
</dbReference>
<keyword evidence="2" id="KW-0227">DNA damage</keyword>
<proteinExistence type="inferred from homology"/>
<dbReference type="GO" id="GO:0006281">
    <property type="term" value="P:DNA repair"/>
    <property type="evidence" value="ECO:0007669"/>
    <property type="project" value="UniProtKB-KW"/>
</dbReference>
<dbReference type="AlphaFoldDB" id="A0A108T476"/>
<dbReference type="PATRIC" id="fig|46506.5.peg.2844"/>
<protein>
    <submittedName>
        <fullName evidence="7">Holliday junction resolvase</fullName>
    </submittedName>
</protein>
<evidence type="ECO:0000313" key="7">
    <source>
        <dbReference type="EMBL" id="KWR52972.1"/>
    </source>
</evidence>
<evidence type="ECO:0000313" key="8">
    <source>
        <dbReference type="Proteomes" id="UP000056419"/>
    </source>
</evidence>
<name>A0A108T476_BACSE</name>
<dbReference type="SUPFAM" id="SSF53098">
    <property type="entry name" value="Ribonuclease H-like"/>
    <property type="match status" value="1"/>
</dbReference>
<evidence type="ECO:0000256" key="3">
    <source>
        <dbReference type="ARBA" id="ARBA00022842"/>
    </source>
</evidence>
<reference evidence="7 8" key="1">
    <citation type="journal article" date="2016" name="BMC Genomics">
        <title>Type VI secretion systems of human gut Bacteroidales segregate into three genetic architectures, two of which are contained on mobile genetic elements.</title>
        <authorList>
            <person name="Coyne M.J."/>
            <person name="Roelofs K.G."/>
            <person name="Comstock L.E."/>
        </authorList>
    </citation>
    <scope>NUCLEOTIDE SEQUENCE [LARGE SCALE GENOMIC DNA]</scope>
    <source>
        <strain evidence="7 8">CL09T03C01</strain>
    </source>
</reference>
<keyword evidence="3" id="KW-0460">Magnesium</keyword>
<dbReference type="Proteomes" id="UP000056419">
    <property type="component" value="Unassembled WGS sequence"/>
</dbReference>
<dbReference type="Gene3D" id="3.30.420.10">
    <property type="entry name" value="Ribonuclease H-like superfamily/Ribonuclease H"/>
    <property type="match status" value="1"/>
</dbReference>
<organism evidence="7 8">
    <name type="scientific">Bacteroides stercoris</name>
    <dbReference type="NCBI Taxonomy" id="46506"/>
    <lineage>
        <taxon>Bacteria</taxon>
        <taxon>Pseudomonadati</taxon>
        <taxon>Bacteroidota</taxon>
        <taxon>Bacteroidia</taxon>
        <taxon>Bacteroidales</taxon>
        <taxon>Bacteroidaceae</taxon>
        <taxon>Bacteroides</taxon>
    </lineage>
</organism>
<comment type="caution">
    <text evidence="7">The sequence shown here is derived from an EMBL/GenBank/DDBJ whole genome shotgun (WGS) entry which is preliminary data.</text>
</comment>
<evidence type="ECO:0000256" key="4">
    <source>
        <dbReference type="ARBA" id="ARBA00023125"/>
    </source>
</evidence>
<dbReference type="STRING" id="46506.AA415_02650"/>
<dbReference type="EMBL" id="LRGC01000016">
    <property type="protein sequence ID" value="KWR52972.1"/>
    <property type="molecule type" value="Genomic_DNA"/>
</dbReference>
<dbReference type="Pfam" id="PF02075">
    <property type="entry name" value="RuvC"/>
    <property type="match status" value="1"/>
</dbReference>
<accession>A0A108T476</accession>
<keyword evidence="4" id="KW-0238">DNA-binding</keyword>
<dbReference type="InterPro" id="IPR036397">
    <property type="entry name" value="RNaseH_sf"/>
</dbReference>
<keyword evidence="8" id="KW-1185">Reference proteome</keyword>
<sequence length="166" mass="19309">MLNELKNTGNESVNQITRDNVLALDIAEHCGYYSTHESGTWNFTQRKSKNAIEHHKMFYDTLVDFIHKYNIKLIVAEDVCVSKHFIAARKLSEFRGILYLICAQLGLPEPKFINVSTVKKWATGDGKADKKKMIEYCIKRWNITPVDDNMADATHIFKYYVRIYKL</sequence>
<keyword evidence="5" id="KW-0233">DNA recombination</keyword>
<evidence type="ECO:0000256" key="5">
    <source>
        <dbReference type="ARBA" id="ARBA00023172"/>
    </source>
</evidence>
<comment type="similarity">
    <text evidence="1">Belongs to the RuvC family.</text>
</comment>
<dbReference type="GO" id="GO:0004520">
    <property type="term" value="F:DNA endonuclease activity"/>
    <property type="evidence" value="ECO:0007669"/>
    <property type="project" value="InterPro"/>
</dbReference>